<comment type="caution">
    <text evidence="2">The sequence shown here is derived from an EMBL/GenBank/DDBJ whole genome shotgun (WGS) entry which is preliminary data.</text>
</comment>
<sequence length="56" mass="5988">MNKSSGGILDRTGLQTGTTNGQGDNGQRWSANRINRCRGGVGNGQGLPSKRNNRWS</sequence>
<gene>
    <name evidence="2" type="ORF">DPMN_043660</name>
</gene>
<evidence type="ECO:0000256" key="1">
    <source>
        <dbReference type="SAM" id="MobiDB-lite"/>
    </source>
</evidence>
<dbReference type="EMBL" id="JAIWYP010000011">
    <property type="protein sequence ID" value="KAH3737084.1"/>
    <property type="molecule type" value="Genomic_DNA"/>
</dbReference>
<keyword evidence="3" id="KW-1185">Reference proteome</keyword>
<feature type="region of interest" description="Disordered" evidence="1">
    <location>
        <begin position="1"/>
        <end position="56"/>
    </location>
</feature>
<evidence type="ECO:0000313" key="3">
    <source>
        <dbReference type="Proteomes" id="UP000828390"/>
    </source>
</evidence>
<reference evidence="2" key="1">
    <citation type="journal article" date="2019" name="bioRxiv">
        <title>The Genome of the Zebra Mussel, Dreissena polymorpha: A Resource for Invasive Species Research.</title>
        <authorList>
            <person name="McCartney M.A."/>
            <person name="Auch B."/>
            <person name="Kono T."/>
            <person name="Mallez S."/>
            <person name="Zhang Y."/>
            <person name="Obille A."/>
            <person name="Becker A."/>
            <person name="Abrahante J.E."/>
            <person name="Garbe J."/>
            <person name="Badalamenti J.P."/>
            <person name="Herman A."/>
            <person name="Mangelson H."/>
            <person name="Liachko I."/>
            <person name="Sullivan S."/>
            <person name="Sone E.D."/>
            <person name="Koren S."/>
            <person name="Silverstein K.A.T."/>
            <person name="Beckman K.B."/>
            <person name="Gohl D.M."/>
        </authorList>
    </citation>
    <scope>NUCLEOTIDE SEQUENCE</scope>
    <source>
        <strain evidence="2">Duluth1</strain>
        <tissue evidence="2">Whole animal</tissue>
    </source>
</reference>
<reference evidence="2" key="2">
    <citation type="submission" date="2020-11" db="EMBL/GenBank/DDBJ databases">
        <authorList>
            <person name="McCartney M.A."/>
            <person name="Auch B."/>
            <person name="Kono T."/>
            <person name="Mallez S."/>
            <person name="Becker A."/>
            <person name="Gohl D.M."/>
            <person name="Silverstein K.A.T."/>
            <person name="Koren S."/>
            <person name="Bechman K.B."/>
            <person name="Herman A."/>
            <person name="Abrahante J.E."/>
            <person name="Garbe J."/>
        </authorList>
    </citation>
    <scope>NUCLEOTIDE SEQUENCE</scope>
    <source>
        <strain evidence="2">Duluth1</strain>
        <tissue evidence="2">Whole animal</tissue>
    </source>
</reference>
<dbReference type="Proteomes" id="UP000828390">
    <property type="component" value="Unassembled WGS sequence"/>
</dbReference>
<organism evidence="2 3">
    <name type="scientific">Dreissena polymorpha</name>
    <name type="common">Zebra mussel</name>
    <name type="synonym">Mytilus polymorpha</name>
    <dbReference type="NCBI Taxonomy" id="45954"/>
    <lineage>
        <taxon>Eukaryota</taxon>
        <taxon>Metazoa</taxon>
        <taxon>Spiralia</taxon>
        <taxon>Lophotrochozoa</taxon>
        <taxon>Mollusca</taxon>
        <taxon>Bivalvia</taxon>
        <taxon>Autobranchia</taxon>
        <taxon>Heteroconchia</taxon>
        <taxon>Euheterodonta</taxon>
        <taxon>Imparidentia</taxon>
        <taxon>Neoheterodontei</taxon>
        <taxon>Myida</taxon>
        <taxon>Dreissenoidea</taxon>
        <taxon>Dreissenidae</taxon>
        <taxon>Dreissena</taxon>
    </lineage>
</organism>
<feature type="compositionally biased region" description="Low complexity" evidence="1">
    <location>
        <begin position="12"/>
        <end position="27"/>
    </location>
</feature>
<protein>
    <submittedName>
        <fullName evidence="2">Uncharacterized protein</fullName>
    </submittedName>
</protein>
<proteinExistence type="predicted"/>
<name>A0A9D4D2R0_DREPO</name>
<accession>A0A9D4D2R0</accession>
<evidence type="ECO:0000313" key="2">
    <source>
        <dbReference type="EMBL" id="KAH3737084.1"/>
    </source>
</evidence>
<dbReference type="AlphaFoldDB" id="A0A9D4D2R0"/>